<name>A0A9P6MKC8_9FUNG</name>
<gene>
    <name evidence="1" type="ORF">BGZ65_006876</name>
</gene>
<dbReference type="Proteomes" id="UP000749646">
    <property type="component" value="Unassembled WGS sequence"/>
</dbReference>
<reference evidence="1" key="1">
    <citation type="journal article" date="2020" name="Fungal Divers.">
        <title>Resolving the Mortierellaceae phylogeny through synthesis of multi-gene phylogenetics and phylogenomics.</title>
        <authorList>
            <person name="Vandepol N."/>
            <person name="Liber J."/>
            <person name="Desiro A."/>
            <person name="Na H."/>
            <person name="Kennedy M."/>
            <person name="Barry K."/>
            <person name="Grigoriev I.V."/>
            <person name="Miller A.N."/>
            <person name="O'Donnell K."/>
            <person name="Stajich J.E."/>
            <person name="Bonito G."/>
        </authorList>
    </citation>
    <scope>NUCLEOTIDE SEQUENCE</scope>
    <source>
        <strain evidence="1">MES-2147</strain>
    </source>
</reference>
<evidence type="ECO:0000313" key="1">
    <source>
        <dbReference type="EMBL" id="KAG0006537.1"/>
    </source>
</evidence>
<evidence type="ECO:0000313" key="2">
    <source>
        <dbReference type="Proteomes" id="UP000749646"/>
    </source>
</evidence>
<comment type="caution">
    <text evidence="1">The sequence shown here is derived from an EMBL/GenBank/DDBJ whole genome shotgun (WGS) entry which is preliminary data.</text>
</comment>
<protein>
    <submittedName>
        <fullName evidence="1">Uncharacterized protein</fullName>
    </submittedName>
</protein>
<organism evidence="1 2">
    <name type="scientific">Modicella reniformis</name>
    <dbReference type="NCBI Taxonomy" id="1440133"/>
    <lineage>
        <taxon>Eukaryota</taxon>
        <taxon>Fungi</taxon>
        <taxon>Fungi incertae sedis</taxon>
        <taxon>Mucoromycota</taxon>
        <taxon>Mortierellomycotina</taxon>
        <taxon>Mortierellomycetes</taxon>
        <taxon>Mortierellales</taxon>
        <taxon>Mortierellaceae</taxon>
        <taxon>Modicella</taxon>
    </lineage>
</organism>
<accession>A0A9P6MKC8</accession>
<dbReference type="OrthoDB" id="6159137at2759"/>
<proteinExistence type="predicted"/>
<sequence>MELVLKVTRVDEIQSDTMDLDDSIVIKPAEVEVSIRGEGGPATIEVTYARKAAGLAAVEHLDGKKADNDQILRVTMRKTPVFHSTPFAPTTTHVPSVLSEPIKMLSRAVKGSINNVGSLYQEQLQVAQHILKVQQHRMAQLRMEEQRIQTLRTQGNSQFEDLTDDMF</sequence>
<keyword evidence="2" id="KW-1185">Reference proteome</keyword>
<dbReference type="AlphaFoldDB" id="A0A9P6MKC8"/>
<dbReference type="EMBL" id="JAAAHW010000099">
    <property type="protein sequence ID" value="KAG0006537.1"/>
    <property type="molecule type" value="Genomic_DNA"/>
</dbReference>